<dbReference type="Gene3D" id="1.20.1440.200">
    <property type="match status" value="1"/>
</dbReference>
<evidence type="ECO:0000313" key="9">
    <source>
        <dbReference type="Proteomes" id="UP001151760"/>
    </source>
</evidence>
<keyword evidence="9" id="KW-1185">Reference proteome</keyword>
<keyword evidence="4 5" id="KW-0653">Protein transport</keyword>
<gene>
    <name evidence="8" type="ORF">Tco_0653088</name>
</gene>
<accession>A0ABQ4WZD5</accession>
<comment type="caution">
    <text evidence="8">The sequence shown here is derived from an EMBL/GenBank/DDBJ whole genome shotgun (WGS) entry which is preliminary data.</text>
</comment>
<evidence type="ECO:0000313" key="8">
    <source>
        <dbReference type="EMBL" id="GJS58304.1"/>
    </source>
</evidence>
<dbReference type="PROSITE" id="PS51313">
    <property type="entry name" value="VPS28_N"/>
    <property type="match status" value="1"/>
</dbReference>
<dbReference type="SUPFAM" id="SSF140111">
    <property type="entry name" value="Endosomal sorting complex assembly domain"/>
    <property type="match status" value="1"/>
</dbReference>
<comment type="similarity">
    <text evidence="5">Belongs to the VPS28 family.</text>
</comment>
<dbReference type="EMBL" id="BQNB010009069">
    <property type="protein sequence ID" value="GJS58304.1"/>
    <property type="molecule type" value="Genomic_DNA"/>
</dbReference>
<reference evidence="8" key="2">
    <citation type="submission" date="2022-01" db="EMBL/GenBank/DDBJ databases">
        <authorList>
            <person name="Yamashiro T."/>
            <person name="Shiraishi A."/>
            <person name="Satake H."/>
            <person name="Nakayama K."/>
        </authorList>
    </citation>
    <scope>NUCLEOTIDE SEQUENCE</scope>
</reference>
<reference evidence="8" key="1">
    <citation type="journal article" date="2022" name="Int. J. Mol. Sci.">
        <title>Draft Genome of Tanacetum Coccineum: Genomic Comparison of Closely Related Tanacetum-Family Plants.</title>
        <authorList>
            <person name="Yamashiro T."/>
            <person name="Shiraishi A."/>
            <person name="Nakayama K."/>
            <person name="Satake H."/>
        </authorList>
    </citation>
    <scope>NUCLEOTIDE SEQUENCE</scope>
</reference>
<protein>
    <submittedName>
        <fullName evidence="8">Vacuolar protein sorting-associated protein 28 homolog 2</fullName>
    </submittedName>
</protein>
<evidence type="ECO:0000256" key="4">
    <source>
        <dbReference type="ARBA" id="ARBA00022927"/>
    </source>
</evidence>
<keyword evidence="3" id="KW-0967">Endosome</keyword>
<keyword evidence="2 5" id="KW-0813">Transport</keyword>
<dbReference type="InterPro" id="IPR037206">
    <property type="entry name" value="VPS28_C_sf"/>
</dbReference>
<dbReference type="SUPFAM" id="SSF140427">
    <property type="entry name" value="VPS28 C-terminal domain-like"/>
    <property type="match status" value="1"/>
</dbReference>
<name>A0ABQ4WZD5_9ASTR</name>
<dbReference type="InterPro" id="IPR017899">
    <property type="entry name" value="VPS28_C"/>
</dbReference>
<dbReference type="Pfam" id="PF03997">
    <property type="entry name" value="VPS28"/>
    <property type="match status" value="2"/>
</dbReference>
<dbReference type="InterPro" id="IPR038358">
    <property type="entry name" value="VPS28_N_sf"/>
</dbReference>
<dbReference type="Proteomes" id="UP001151760">
    <property type="component" value="Unassembled WGS sequence"/>
</dbReference>
<dbReference type="PANTHER" id="PTHR12937:SF0">
    <property type="entry name" value="VACUOLAR PROTEIN SORTING-ASSOCIATED PROTEIN 28 HOMOLOG"/>
    <property type="match status" value="1"/>
</dbReference>
<feature type="domain" description="VPS28 C-terminal" evidence="6">
    <location>
        <begin position="182"/>
        <end position="276"/>
    </location>
</feature>
<dbReference type="InterPro" id="IPR017898">
    <property type="entry name" value="VPS28_N"/>
</dbReference>
<organism evidence="8 9">
    <name type="scientific">Tanacetum coccineum</name>
    <dbReference type="NCBI Taxonomy" id="301880"/>
    <lineage>
        <taxon>Eukaryota</taxon>
        <taxon>Viridiplantae</taxon>
        <taxon>Streptophyta</taxon>
        <taxon>Embryophyta</taxon>
        <taxon>Tracheophyta</taxon>
        <taxon>Spermatophyta</taxon>
        <taxon>Magnoliopsida</taxon>
        <taxon>eudicotyledons</taxon>
        <taxon>Gunneridae</taxon>
        <taxon>Pentapetalae</taxon>
        <taxon>asterids</taxon>
        <taxon>campanulids</taxon>
        <taxon>Asterales</taxon>
        <taxon>Asteraceae</taxon>
        <taxon>Asteroideae</taxon>
        <taxon>Anthemideae</taxon>
        <taxon>Anthemidinae</taxon>
        <taxon>Tanacetum</taxon>
    </lineage>
</organism>
<evidence type="ECO:0000256" key="2">
    <source>
        <dbReference type="ARBA" id="ARBA00022448"/>
    </source>
</evidence>
<evidence type="ECO:0000256" key="3">
    <source>
        <dbReference type="ARBA" id="ARBA00022753"/>
    </source>
</evidence>
<dbReference type="PANTHER" id="PTHR12937">
    <property type="entry name" value="VACUOLAR PROTEIN SORTING 28, ISOFORM 2 VPS28"/>
    <property type="match status" value="1"/>
</dbReference>
<proteinExistence type="inferred from homology"/>
<dbReference type="InterPro" id="IPR037202">
    <property type="entry name" value="ESCRT_assembly_dom"/>
</dbReference>
<dbReference type="InterPro" id="IPR007143">
    <property type="entry name" value="Vps28"/>
</dbReference>
<sequence>MGRIDNSRALQQNGKDKVVISKALISSPSSKATWKMGKHNGMIGFTLESLTEQTQMPHNGLPRWQSVRRGQQGKCLLHLFIPSHCCSVILVFNCSISNWRFVWFSNIASDWFISVSITKSTPWKSSYGMTNVREKLEKAYVRDIILAADYEMECQKLIAHFKTLSSTLRDTLPSIERFHDTYNMDCPAAINRLVISSVPAIVEHRAAAAAFGLTSAATVAECLSILPPDFEGMTKMKEWIGRLSKMGVADELTEQQARQLHFDLESSYDSFRAALPTAGT</sequence>
<evidence type="ECO:0000259" key="7">
    <source>
        <dbReference type="PROSITE" id="PS51313"/>
    </source>
</evidence>
<dbReference type="Gene3D" id="1.20.120.1130">
    <property type="match status" value="1"/>
</dbReference>
<comment type="subcellular location">
    <subcellularLocation>
        <location evidence="1">Endosome</location>
    </subcellularLocation>
</comment>
<evidence type="ECO:0000256" key="5">
    <source>
        <dbReference type="PROSITE-ProRule" id="PRU00642"/>
    </source>
</evidence>
<feature type="domain" description="VPS28 N-terminal" evidence="7">
    <location>
        <begin position="134"/>
        <end position="204"/>
    </location>
</feature>
<evidence type="ECO:0000256" key="1">
    <source>
        <dbReference type="ARBA" id="ARBA00004177"/>
    </source>
</evidence>
<dbReference type="PROSITE" id="PS51310">
    <property type="entry name" value="VPS28_C"/>
    <property type="match status" value="1"/>
</dbReference>
<evidence type="ECO:0000259" key="6">
    <source>
        <dbReference type="PROSITE" id="PS51310"/>
    </source>
</evidence>